<gene>
    <name evidence="3" type="ORF">EDD77_10972</name>
</gene>
<dbReference type="GO" id="GO:0046872">
    <property type="term" value="F:metal ion binding"/>
    <property type="evidence" value="ECO:0007669"/>
    <property type="project" value="UniProtKB-KW"/>
</dbReference>
<dbReference type="AlphaFoldDB" id="A0A4R1QV33"/>
<dbReference type="Proteomes" id="UP000295184">
    <property type="component" value="Unassembled WGS sequence"/>
</dbReference>
<protein>
    <submittedName>
        <fullName evidence="3">Pseudouridine kinase</fullName>
    </submittedName>
</protein>
<evidence type="ECO:0000259" key="2">
    <source>
        <dbReference type="Pfam" id="PF00294"/>
    </source>
</evidence>
<dbReference type="GO" id="GO:0005737">
    <property type="term" value="C:cytoplasm"/>
    <property type="evidence" value="ECO:0007669"/>
    <property type="project" value="TreeGrafter"/>
</dbReference>
<dbReference type="PANTHER" id="PTHR42909">
    <property type="entry name" value="ZGC:136858"/>
    <property type="match status" value="1"/>
</dbReference>
<dbReference type="InterPro" id="IPR029056">
    <property type="entry name" value="Ribokinase-like"/>
</dbReference>
<dbReference type="GO" id="GO:0016798">
    <property type="term" value="F:hydrolase activity, acting on glycosyl bonds"/>
    <property type="evidence" value="ECO:0007669"/>
    <property type="project" value="TreeGrafter"/>
</dbReference>
<keyword evidence="3" id="KW-0418">Kinase</keyword>
<evidence type="ECO:0000313" key="3">
    <source>
        <dbReference type="EMBL" id="TCL57798.1"/>
    </source>
</evidence>
<dbReference type="CDD" id="cd01941">
    <property type="entry name" value="YeiC_kinase_like"/>
    <property type="match status" value="1"/>
</dbReference>
<comment type="caution">
    <text evidence="3">The sequence shown here is derived from an EMBL/GenBank/DDBJ whole genome shotgun (WGS) entry which is preliminary data.</text>
</comment>
<sequence length="309" mass="33185">MTKPYIAGIGGANVDIHGQSFAPLIMRDSNPGRLHLSMGGVMRNILDNLTRLGEACQIVTAVGDDAYGQMLRTGCQALGMGTDGMLTRPRHSSSTYISIMDSAGDMLVAMSDMRILTEMDEGFVAGQMELLNGAELVVCDGNLSASALNYLTAHCTAPLCVDPVSTTWARKLVPILGRFDTIKPNRLEMEILADMPIATEEDLEEACTRVLAAGVRRVFVSLGADGIYYKGPGGSIHRRSRRFDRMVNATGAGDATMAGILHATRKGLDESEILDWALGAGLVAISGKDTINPDMSEQAIQQMIKEYVK</sequence>
<name>A0A4R1QV33_9FIRM</name>
<keyword evidence="1" id="KW-0479">Metal-binding</keyword>
<evidence type="ECO:0000256" key="1">
    <source>
        <dbReference type="ARBA" id="ARBA00022723"/>
    </source>
</evidence>
<dbReference type="EMBL" id="SLUM01000009">
    <property type="protein sequence ID" value="TCL57798.1"/>
    <property type="molecule type" value="Genomic_DNA"/>
</dbReference>
<dbReference type="PANTHER" id="PTHR42909:SF1">
    <property type="entry name" value="CARBOHYDRATE KINASE PFKB DOMAIN-CONTAINING PROTEIN"/>
    <property type="match status" value="1"/>
</dbReference>
<proteinExistence type="predicted"/>
<reference evidence="3 4" key="1">
    <citation type="submission" date="2019-03" db="EMBL/GenBank/DDBJ databases">
        <title>Genomic Encyclopedia of Type Strains, Phase IV (KMG-IV): sequencing the most valuable type-strain genomes for metagenomic binning, comparative biology and taxonomic classification.</title>
        <authorList>
            <person name="Goeker M."/>
        </authorList>
    </citation>
    <scope>NUCLEOTIDE SEQUENCE [LARGE SCALE GENOMIC DNA]</scope>
    <source>
        <strain evidence="3 4">DSM 100451</strain>
    </source>
</reference>
<dbReference type="Gene3D" id="3.40.1190.20">
    <property type="match status" value="1"/>
</dbReference>
<organism evidence="3 4">
    <name type="scientific">Allofournierella massiliensis</name>
    <dbReference type="NCBI Taxonomy" id="1650663"/>
    <lineage>
        <taxon>Bacteria</taxon>
        <taxon>Bacillati</taxon>
        <taxon>Bacillota</taxon>
        <taxon>Clostridia</taxon>
        <taxon>Eubacteriales</taxon>
        <taxon>Oscillospiraceae</taxon>
        <taxon>Allofournierella</taxon>
    </lineage>
</organism>
<dbReference type="GO" id="GO:0016301">
    <property type="term" value="F:kinase activity"/>
    <property type="evidence" value="ECO:0007669"/>
    <property type="project" value="UniProtKB-KW"/>
</dbReference>
<dbReference type="RefSeq" id="WP_058963621.1">
    <property type="nucleotide sequence ID" value="NZ_CABKVM010000015.1"/>
</dbReference>
<dbReference type="SUPFAM" id="SSF53613">
    <property type="entry name" value="Ribokinase-like"/>
    <property type="match status" value="1"/>
</dbReference>
<keyword evidence="3" id="KW-0808">Transferase</keyword>
<dbReference type="InterPro" id="IPR011611">
    <property type="entry name" value="PfkB_dom"/>
</dbReference>
<dbReference type="Pfam" id="PF00294">
    <property type="entry name" value="PfkB"/>
    <property type="match status" value="1"/>
</dbReference>
<evidence type="ECO:0000313" key="4">
    <source>
        <dbReference type="Proteomes" id="UP000295184"/>
    </source>
</evidence>
<accession>A0A4R1QV33</accession>
<dbReference type="GO" id="GO:0004730">
    <property type="term" value="F:pseudouridylate synthase activity"/>
    <property type="evidence" value="ECO:0007669"/>
    <property type="project" value="TreeGrafter"/>
</dbReference>
<feature type="domain" description="Carbohydrate kinase PfkB" evidence="2">
    <location>
        <begin position="30"/>
        <end position="293"/>
    </location>
</feature>
<dbReference type="GeneID" id="97380772"/>
<dbReference type="STRING" id="1650663.GCA_001486665_01143"/>